<name>A0A699YBS5_HAELA</name>
<comment type="caution">
    <text evidence="1">The sequence shown here is derived from an EMBL/GenBank/DDBJ whole genome shotgun (WGS) entry which is preliminary data.</text>
</comment>
<reference evidence="1 2" key="1">
    <citation type="submission" date="2020-02" db="EMBL/GenBank/DDBJ databases">
        <title>Draft genome sequence of Haematococcus lacustris strain NIES-144.</title>
        <authorList>
            <person name="Morimoto D."/>
            <person name="Nakagawa S."/>
            <person name="Yoshida T."/>
            <person name="Sawayama S."/>
        </authorList>
    </citation>
    <scope>NUCLEOTIDE SEQUENCE [LARGE SCALE GENOMIC DNA]</scope>
    <source>
        <strain evidence="1 2">NIES-144</strain>
    </source>
</reference>
<protein>
    <submittedName>
        <fullName evidence="1">Uncharacterized protein</fullName>
    </submittedName>
</protein>
<accession>A0A699YBS5</accession>
<dbReference type="Proteomes" id="UP000485058">
    <property type="component" value="Unassembled WGS sequence"/>
</dbReference>
<evidence type="ECO:0000313" key="2">
    <source>
        <dbReference type="Proteomes" id="UP000485058"/>
    </source>
</evidence>
<gene>
    <name evidence="1" type="ORF">HaLaN_02460</name>
</gene>
<evidence type="ECO:0000313" key="1">
    <source>
        <dbReference type="EMBL" id="GFH07630.1"/>
    </source>
</evidence>
<organism evidence="1 2">
    <name type="scientific">Haematococcus lacustris</name>
    <name type="common">Green alga</name>
    <name type="synonym">Haematococcus pluvialis</name>
    <dbReference type="NCBI Taxonomy" id="44745"/>
    <lineage>
        <taxon>Eukaryota</taxon>
        <taxon>Viridiplantae</taxon>
        <taxon>Chlorophyta</taxon>
        <taxon>core chlorophytes</taxon>
        <taxon>Chlorophyceae</taxon>
        <taxon>CS clade</taxon>
        <taxon>Chlamydomonadales</taxon>
        <taxon>Haematococcaceae</taxon>
        <taxon>Haematococcus</taxon>
    </lineage>
</organism>
<dbReference type="EMBL" id="BLLF01000106">
    <property type="protein sequence ID" value="GFH07630.1"/>
    <property type="molecule type" value="Genomic_DNA"/>
</dbReference>
<keyword evidence="2" id="KW-1185">Reference proteome</keyword>
<sequence length="60" mass="6852">AKLGPLLSFLWNPMETEGSLAASHSAMKAQLLRTMKWEVFKKKMVCSVLVQKHARTPRLR</sequence>
<proteinExistence type="predicted"/>
<dbReference type="AlphaFoldDB" id="A0A699YBS5"/>
<feature type="non-terminal residue" evidence="1">
    <location>
        <position position="1"/>
    </location>
</feature>